<accession>A0A8H3C1U1</accession>
<dbReference type="Pfam" id="PF07732">
    <property type="entry name" value="Cu-oxidase_3"/>
    <property type="match status" value="1"/>
</dbReference>
<evidence type="ECO:0000256" key="9">
    <source>
        <dbReference type="ARBA" id="ARBA00023008"/>
    </source>
</evidence>
<proteinExistence type="inferred from homology"/>
<name>A0A8H3C1U1_9AGAM</name>
<evidence type="ECO:0000313" key="14">
    <source>
        <dbReference type="Proteomes" id="UP000663846"/>
    </source>
</evidence>
<organism evidence="13 14">
    <name type="scientific">Rhizoctonia solani</name>
    <dbReference type="NCBI Taxonomy" id="456999"/>
    <lineage>
        <taxon>Eukaryota</taxon>
        <taxon>Fungi</taxon>
        <taxon>Dikarya</taxon>
        <taxon>Basidiomycota</taxon>
        <taxon>Agaricomycotina</taxon>
        <taxon>Agaricomycetes</taxon>
        <taxon>Cantharellales</taxon>
        <taxon>Ceratobasidiaceae</taxon>
        <taxon>Rhizoctonia</taxon>
    </lineage>
</organism>
<dbReference type="PANTHER" id="PTHR11709:SF394">
    <property type="entry name" value="FI03373P-RELATED"/>
    <property type="match status" value="1"/>
</dbReference>
<evidence type="ECO:0000313" key="13">
    <source>
        <dbReference type="EMBL" id="CAE6469940.1"/>
    </source>
</evidence>
<dbReference type="SUPFAM" id="SSF49503">
    <property type="entry name" value="Cupredoxins"/>
    <property type="match status" value="1"/>
</dbReference>
<dbReference type="AlphaFoldDB" id="A0A8H3C1U1"/>
<comment type="cofactor">
    <cofactor evidence="2">
        <name>Cu cation</name>
        <dbReference type="ChEBI" id="CHEBI:23378"/>
    </cofactor>
</comment>
<reference evidence="13" key="1">
    <citation type="submission" date="2021-01" db="EMBL/GenBank/DDBJ databases">
        <authorList>
            <person name="Kaushik A."/>
        </authorList>
    </citation>
    <scope>NUCLEOTIDE SEQUENCE</scope>
    <source>
        <strain evidence="13">AG1-1C</strain>
    </source>
</reference>
<dbReference type="InterPro" id="IPR045087">
    <property type="entry name" value="Cu-oxidase_fam"/>
</dbReference>
<dbReference type="GO" id="GO:0005507">
    <property type="term" value="F:copper ion binding"/>
    <property type="evidence" value="ECO:0007669"/>
    <property type="project" value="InterPro"/>
</dbReference>
<evidence type="ECO:0000256" key="1">
    <source>
        <dbReference type="ARBA" id="ARBA00000349"/>
    </source>
</evidence>
<dbReference type="Proteomes" id="UP000663846">
    <property type="component" value="Unassembled WGS sequence"/>
</dbReference>
<feature type="chain" id="PRO_5034082901" description="laccase" evidence="11">
    <location>
        <begin position="20"/>
        <end position="118"/>
    </location>
</feature>
<evidence type="ECO:0000256" key="4">
    <source>
        <dbReference type="ARBA" id="ARBA00010609"/>
    </source>
</evidence>
<feature type="non-terminal residue" evidence="13">
    <location>
        <position position="1"/>
    </location>
</feature>
<dbReference type="Gene3D" id="2.60.40.420">
    <property type="entry name" value="Cupredoxins - blue copper proteins"/>
    <property type="match status" value="1"/>
</dbReference>
<feature type="signal peptide" evidence="11">
    <location>
        <begin position="1"/>
        <end position="19"/>
    </location>
</feature>
<dbReference type="InterPro" id="IPR011707">
    <property type="entry name" value="Cu-oxidase-like_N"/>
</dbReference>
<comment type="caution">
    <text evidence="13">The sequence shown here is derived from an EMBL/GenBank/DDBJ whole genome shotgun (WGS) entry which is preliminary data.</text>
</comment>
<keyword evidence="7" id="KW-0479">Metal-binding</keyword>
<evidence type="ECO:0000256" key="3">
    <source>
        <dbReference type="ARBA" id="ARBA00004613"/>
    </source>
</evidence>
<dbReference type="EMBL" id="CAJMWS010000957">
    <property type="protein sequence ID" value="CAE6469940.1"/>
    <property type="molecule type" value="Genomic_DNA"/>
</dbReference>
<comment type="catalytic activity">
    <reaction evidence="1">
        <text>4 hydroquinone + O2 = 4 benzosemiquinone + 2 H2O</text>
        <dbReference type="Rhea" id="RHEA:11276"/>
        <dbReference type="ChEBI" id="CHEBI:15377"/>
        <dbReference type="ChEBI" id="CHEBI:15379"/>
        <dbReference type="ChEBI" id="CHEBI:17594"/>
        <dbReference type="ChEBI" id="CHEBI:17977"/>
        <dbReference type="EC" id="1.10.3.2"/>
    </reaction>
</comment>
<comment type="subcellular location">
    <subcellularLocation>
        <location evidence="3">Secreted</location>
    </subcellularLocation>
</comment>
<protein>
    <recommendedName>
        <fullName evidence="5">laccase</fullName>
        <ecNumber evidence="5">1.10.3.2</ecNumber>
    </recommendedName>
</protein>
<keyword evidence="9" id="KW-0186">Copper</keyword>
<keyword evidence="6" id="KW-0964">Secreted</keyword>
<evidence type="ECO:0000256" key="10">
    <source>
        <dbReference type="ARBA" id="ARBA00023180"/>
    </source>
</evidence>
<feature type="domain" description="Plastocyanin-like" evidence="12">
    <location>
        <begin position="36"/>
        <end position="118"/>
    </location>
</feature>
<evidence type="ECO:0000256" key="2">
    <source>
        <dbReference type="ARBA" id="ARBA00001935"/>
    </source>
</evidence>
<dbReference type="InterPro" id="IPR008972">
    <property type="entry name" value="Cupredoxin"/>
</dbReference>
<keyword evidence="11" id="KW-0732">Signal</keyword>
<dbReference type="GO" id="GO:0005576">
    <property type="term" value="C:extracellular region"/>
    <property type="evidence" value="ECO:0007669"/>
    <property type="project" value="UniProtKB-SubCell"/>
</dbReference>
<keyword evidence="10" id="KW-0325">Glycoprotein</keyword>
<comment type="similarity">
    <text evidence="4">Belongs to the multicopper oxidase family.</text>
</comment>
<evidence type="ECO:0000256" key="11">
    <source>
        <dbReference type="SAM" id="SignalP"/>
    </source>
</evidence>
<dbReference type="PANTHER" id="PTHR11709">
    <property type="entry name" value="MULTI-COPPER OXIDASE"/>
    <property type="match status" value="1"/>
</dbReference>
<sequence>MAPTTLLFSASLFASIVLARTVEYNLMITNGTIAPDVNGGYPGPLIFANKGDTLKVKVHNKLKDPNMYQTTSIHWHGLLQHRNADDDGPAFVTQCPIVPGASYTYIIPLQDQTGTYWY</sequence>
<keyword evidence="8" id="KW-0560">Oxidoreductase</keyword>
<evidence type="ECO:0000256" key="5">
    <source>
        <dbReference type="ARBA" id="ARBA00012297"/>
    </source>
</evidence>
<dbReference type="GO" id="GO:0052716">
    <property type="term" value="F:hydroquinone:oxygen oxidoreductase activity"/>
    <property type="evidence" value="ECO:0007669"/>
    <property type="project" value="UniProtKB-EC"/>
</dbReference>
<evidence type="ECO:0000256" key="8">
    <source>
        <dbReference type="ARBA" id="ARBA00023002"/>
    </source>
</evidence>
<gene>
    <name evidence="13" type="ORF">RDB_LOCUS173919</name>
</gene>
<evidence type="ECO:0000259" key="12">
    <source>
        <dbReference type="Pfam" id="PF07732"/>
    </source>
</evidence>
<evidence type="ECO:0000256" key="7">
    <source>
        <dbReference type="ARBA" id="ARBA00022723"/>
    </source>
</evidence>
<dbReference type="EC" id="1.10.3.2" evidence="5"/>
<evidence type="ECO:0000256" key="6">
    <source>
        <dbReference type="ARBA" id="ARBA00022525"/>
    </source>
</evidence>